<dbReference type="PROSITE" id="PS51736">
    <property type="entry name" value="RECOMBINASES_3"/>
    <property type="match status" value="1"/>
</dbReference>
<dbReference type="RefSeq" id="WP_140453170.1">
    <property type="nucleotide sequence ID" value="NZ_VFRP01000003.1"/>
</dbReference>
<reference evidence="3 4" key="1">
    <citation type="submission" date="2019-06" db="EMBL/GenBank/DDBJ databases">
        <title>A novel bacterium of genus Amaricoccus, isolated from marine sediment.</title>
        <authorList>
            <person name="Huang H."/>
            <person name="Mo K."/>
            <person name="Hu Y."/>
        </authorList>
    </citation>
    <scope>NUCLEOTIDE SEQUENCE [LARGE SCALE GENOMIC DNA]</scope>
    <source>
        <strain evidence="3 4">HB172011</strain>
    </source>
</reference>
<dbReference type="EMBL" id="VFRP01000003">
    <property type="protein sequence ID" value="TPE52688.1"/>
    <property type="molecule type" value="Genomic_DNA"/>
</dbReference>
<accession>A0A501WTG2</accession>
<dbReference type="SMART" id="SM00857">
    <property type="entry name" value="Resolvase"/>
    <property type="match status" value="1"/>
</dbReference>
<feature type="domain" description="Resolvase/invertase-type recombinase catalytic" evidence="1">
    <location>
        <begin position="11"/>
        <end position="163"/>
    </location>
</feature>
<organism evidence="3 4">
    <name type="scientific">Amaricoccus solimangrovi</name>
    <dbReference type="NCBI Taxonomy" id="2589815"/>
    <lineage>
        <taxon>Bacteria</taxon>
        <taxon>Pseudomonadati</taxon>
        <taxon>Pseudomonadota</taxon>
        <taxon>Alphaproteobacteria</taxon>
        <taxon>Rhodobacterales</taxon>
        <taxon>Paracoccaceae</taxon>
        <taxon>Amaricoccus</taxon>
    </lineage>
</organism>
<dbReference type="InterPro" id="IPR050639">
    <property type="entry name" value="SSR_resolvase"/>
</dbReference>
<dbReference type="SUPFAM" id="SSF53041">
    <property type="entry name" value="Resolvase-like"/>
    <property type="match status" value="1"/>
</dbReference>
<gene>
    <name evidence="3" type="ORF">FJM51_05800</name>
</gene>
<evidence type="ECO:0000259" key="1">
    <source>
        <dbReference type="PROSITE" id="PS51736"/>
    </source>
</evidence>
<proteinExistence type="predicted"/>
<name>A0A501WTG2_9RHOB</name>
<comment type="caution">
    <text evidence="3">The sequence shown here is derived from an EMBL/GenBank/DDBJ whole genome shotgun (WGS) entry which is preliminary data.</text>
</comment>
<dbReference type="GO" id="GO:0000150">
    <property type="term" value="F:DNA strand exchange activity"/>
    <property type="evidence" value="ECO:0007669"/>
    <property type="project" value="InterPro"/>
</dbReference>
<dbReference type="InterPro" id="IPR011109">
    <property type="entry name" value="DNA_bind_recombinase_dom"/>
</dbReference>
<evidence type="ECO:0000313" key="3">
    <source>
        <dbReference type="EMBL" id="TPE52688.1"/>
    </source>
</evidence>
<keyword evidence="4" id="KW-1185">Reference proteome</keyword>
<evidence type="ECO:0000259" key="2">
    <source>
        <dbReference type="PROSITE" id="PS51737"/>
    </source>
</evidence>
<dbReference type="InterPro" id="IPR006119">
    <property type="entry name" value="Resolv_N"/>
</dbReference>
<dbReference type="Proteomes" id="UP000319255">
    <property type="component" value="Unassembled WGS sequence"/>
</dbReference>
<dbReference type="Gene3D" id="3.40.50.1390">
    <property type="entry name" value="Resolvase, N-terminal catalytic domain"/>
    <property type="match status" value="1"/>
</dbReference>
<sequence>MAGAEKPRRLRCAIYTRKSTEEGLEQEFNSLDAQREACAAYIRSQKHEGWSALAERYDDGGFSGGSMERPALKALLADVAAGRIDVVVVYKVDRLTRALADFARIVAIFDAGSVSFVSVTQAFNTTTSMGRLTLNVLLSFAQFEREVTAERIRDKIAASKRKGMWMGGQVPFGYRVEARKLVPHREEADQVRAIFEQYLELGTVPRLQVALERSGERTPIRVSASGKRSGGAIFSRGALDALLTNPLLIGHIRHRDEVHPGQHPAIIGPDLWHQVQARLAANRVERRETPIGQAPSALAGRLFDPDGQPMRPSHATTCKRRYRYYVGRALIETAVAAGAKGWRIPAEEVEAAVARAIVARISDPEFTGELLATNSDDPAVTAQRLLALEETRRRLGATGSPEASATLRRIVRRVDVGADRLRASIELGEAEQGTSLAGLEPITIEHPLRLIRRGGELRLLLSGASAGAARPDAALIRMLIRSRLWLTEWRDAEPPVALAAIAAREGVDAGDVSRLTQLAFLAPAAVERILDGSQPVALTATRLKRIGDLPLLWDEQVAALN</sequence>
<dbReference type="PANTHER" id="PTHR30461:SF23">
    <property type="entry name" value="DNA RECOMBINASE-RELATED"/>
    <property type="match status" value="1"/>
</dbReference>
<dbReference type="PROSITE" id="PS51737">
    <property type="entry name" value="RECOMBINASE_DNA_BIND"/>
    <property type="match status" value="1"/>
</dbReference>
<dbReference type="Pfam" id="PF07508">
    <property type="entry name" value="Recombinase"/>
    <property type="match status" value="1"/>
</dbReference>
<dbReference type="OrthoDB" id="7277848at2"/>
<dbReference type="InterPro" id="IPR038109">
    <property type="entry name" value="DNA_bind_recomb_sf"/>
</dbReference>
<dbReference type="Gene3D" id="3.90.1750.20">
    <property type="entry name" value="Putative Large Serine Recombinase, Chain B, Domain 2"/>
    <property type="match status" value="1"/>
</dbReference>
<dbReference type="CDD" id="cd03768">
    <property type="entry name" value="SR_ResInv"/>
    <property type="match status" value="1"/>
</dbReference>
<dbReference type="AlphaFoldDB" id="A0A501WTG2"/>
<feature type="domain" description="Recombinase" evidence="2">
    <location>
        <begin position="171"/>
        <end position="285"/>
    </location>
</feature>
<dbReference type="PANTHER" id="PTHR30461">
    <property type="entry name" value="DNA-INVERTASE FROM LAMBDOID PROPHAGE"/>
    <property type="match status" value="1"/>
</dbReference>
<dbReference type="GO" id="GO:0003677">
    <property type="term" value="F:DNA binding"/>
    <property type="evidence" value="ECO:0007669"/>
    <property type="project" value="InterPro"/>
</dbReference>
<protein>
    <submittedName>
        <fullName evidence="3">Recombinase family protein</fullName>
    </submittedName>
</protein>
<dbReference type="InterPro" id="IPR036162">
    <property type="entry name" value="Resolvase-like_N_sf"/>
</dbReference>
<dbReference type="Pfam" id="PF00239">
    <property type="entry name" value="Resolvase"/>
    <property type="match status" value="1"/>
</dbReference>
<evidence type="ECO:0000313" key="4">
    <source>
        <dbReference type="Proteomes" id="UP000319255"/>
    </source>
</evidence>